<dbReference type="InterPro" id="IPR057727">
    <property type="entry name" value="WCX_dom"/>
</dbReference>
<dbReference type="PROSITE" id="PS52050">
    <property type="entry name" value="WYL"/>
    <property type="match status" value="1"/>
</dbReference>
<dbReference type="SUPFAM" id="SSF46785">
    <property type="entry name" value="Winged helix' DNA-binding domain"/>
    <property type="match status" value="1"/>
</dbReference>
<dbReference type="InterPro" id="IPR026881">
    <property type="entry name" value="WYL_dom"/>
</dbReference>
<dbReference type="InterPro" id="IPR001034">
    <property type="entry name" value="DeoR_HTH"/>
</dbReference>
<dbReference type="Pfam" id="PF08279">
    <property type="entry name" value="HTH_11"/>
    <property type="match status" value="1"/>
</dbReference>
<dbReference type="Proteomes" id="UP001500503">
    <property type="component" value="Unassembled WGS sequence"/>
</dbReference>
<keyword evidence="1" id="KW-0805">Transcription regulation</keyword>
<evidence type="ECO:0000313" key="4">
    <source>
        <dbReference type="EMBL" id="GAA4496288.1"/>
    </source>
</evidence>
<evidence type="ECO:0000313" key="5">
    <source>
        <dbReference type="Proteomes" id="UP001500503"/>
    </source>
</evidence>
<reference evidence="5" key="1">
    <citation type="journal article" date="2019" name="Int. J. Syst. Evol. Microbiol.">
        <title>The Global Catalogue of Microorganisms (GCM) 10K type strain sequencing project: providing services to taxonomists for standard genome sequencing and annotation.</title>
        <authorList>
            <consortium name="The Broad Institute Genomics Platform"/>
            <consortium name="The Broad Institute Genome Sequencing Center for Infectious Disease"/>
            <person name="Wu L."/>
            <person name="Ma J."/>
        </authorList>
    </citation>
    <scope>NUCLEOTIDE SEQUENCE [LARGE SCALE GENOMIC DNA]</scope>
    <source>
        <strain evidence="5">JCM 17933</strain>
    </source>
</reference>
<feature type="domain" description="HTH deoR-type" evidence="3">
    <location>
        <begin position="4"/>
        <end position="63"/>
    </location>
</feature>
<gene>
    <name evidence="4" type="ORF">GCM10023191_038110</name>
</gene>
<comment type="caution">
    <text evidence="4">The sequence shown here is derived from an EMBL/GenBank/DDBJ whole genome shotgun (WGS) entry which is preliminary data.</text>
</comment>
<dbReference type="Pfam" id="PF13280">
    <property type="entry name" value="WYL"/>
    <property type="match status" value="1"/>
</dbReference>
<dbReference type="InterPro" id="IPR036388">
    <property type="entry name" value="WH-like_DNA-bd_sf"/>
</dbReference>
<dbReference type="PANTHER" id="PTHR34580">
    <property type="match status" value="1"/>
</dbReference>
<keyword evidence="5" id="KW-1185">Reference proteome</keyword>
<evidence type="ECO:0000256" key="1">
    <source>
        <dbReference type="ARBA" id="ARBA00023015"/>
    </source>
</evidence>
<dbReference type="InterPro" id="IPR013196">
    <property type="entry name" value="HTH_11"/>
</dbReference>
<accession>A0ABP8Q1R4</accession>
<dbReference type="PANTHER" id="PTHR34580:SF3">
    <property type="entry name" value="PROTEIN PAFB"/>
    <property type="match status" value="1"/>
</dbReference>
<sequence length="336" mass="37027">MSRPTARVLALLEILQAGGVHPLASLAERLGVDARTVRRYIDHLVDLDVPVESVRGRYGGYRLAPGYRMPPLMLTDDEALAALLGLMTVRRTGLGATSAAAADTATAKIRRVLPRPLGRRLTALLATARFTAPADDAVTGPGGRVLLSLAEAAWDRRPVEMRYHARDERRSRRVVHPYGLVAHSGRWYVAGADSISGQVRTFRVDRIEHVEVLSGSFDQPEDFDAAAHVLTGLARTPWAHEVTFRAQATVDRIRSQFPEGVAIVDEVPSAPPRSKDEAVRSEGWCRVRLRAERLEWIPPRLAALDRPFVIEQPGELRGLVNDLARRLTRYADTGPG</sequence>
<evidence type="ECO:0000256" key="2">
    <source>
        <dbReference type="ARBA" id="ARBA00023163"/>
    </source>
</evidence>
<protein>
    <submittedName>
        <fullName evidence="4">WYL domain-containing protein</fullName>
    </submittedName>
</protein>
<dbReference type="Pfam" id="PF25583">
    <property type="entry name" value="WCX"/>
    <property type="match status" value="1"/>
</dbReference>
<organism evidence="4 5">
    <name type="scientific">Actinoallomurus oryzae</name>
    <dbReference type="NCBI Taxonomy" id="502180"/>
    <lineage>
        <taxon>Bacteria</taxon>
        <taxon>Bacillati</taxon>
        <taxon>Actinomycetota</taxon>
        <taxon>Actinomycetes</taxon>
        <taxon>Streptosporangiales</taxon>
        <taxon>Thermomonosporaceae</taxon>
        <taxon>Actinoallomurus</taxon>
    </lineage>
</organism>
<name>A0ABP8Q1R4_9ACTN</name>
<dbReference type="PROSITE" id="PS51000">
    <property type="entry name" value="HTH_DEOR_2"/>
    <property type="match status" value="1"/>
</dbReference>
<dbReference type="InterPro" id="IPR036390">
    <property type="entry name" value="WH_DNA-bd_sf"/>
</dbReference>
<dbReference type="InterPro" id="IPR028349">
    <property type="entry name" value="PafC-like"/>
</dbReference>
<proteinExistence type="predicted"/>
<dbReference type="RefSeq" id="WP_345465382.1">
    <property type="nucleotide sequence ID" value="NZ_BAABHF010000022.1"/>
</dbReference>
<dbReference type="InterPro" id="IPR051534">
    <property type="entry name" value="CBASS_pafABC_assoc_protein"/>
</dbReference>
<evidence type="ECO:0000259" key="3">
    <source>
        <dbReference type="PROSITE" id="PS51000"/>
    </source>
</evidence>
<dbReference type="EMBL" id="BAABHF010000022">
    <property type="protein sequence ID" value="GAA4496288.1"/>
    <property type="molecule type" value="Genomic_DNA"/>
</dbReference>
<dbReference type="PIRSF" id="PIRSF016838">
    <property type="entry name" value="PafC"/>
    <property type="match status" value="1"/>
</dbReference>
<keyword evidence="2" id="KW-0804">Transcription</keyword>
<dbReference type="Gene3D" id="1.10.10.10">
    <property type="entry name" value="Winged helix-like DNA-binding domain superfamily/Winged helix DNA-binding domain"/>
    <property type="match status" value="1"/>
</dbReference>